<proteinExistence type="predicted"/>
<evidence type="ECO:0000313" key="4">
    <source>
        <dbReference type="Proteomes" id="UP000320523"/>
    </source>
</evidence>
<comment type="caution">
    <text evidence="3">The sequence shown here is derived from an EMBL/GenBank/DDBJ whole genome shotgun (WGS) entry which is preliminary data.</text>
</comment>
<gene>
    <name evidence="3" type="ORF">EWV75_11235</name>
</gene>
<evidence type="ECO:0000256" key="1">
    <source>
        <dbReference type="SAM" id="MobiDB-lite"/>
    </source>
</evidence>
<organism evidence="3 4">
    <name type="scientific">Microcystis wesenbergii Mw_QC_S_20081001_S30D</name>
    <dbReference type="NCBI Taxonomy" id="2486245"/>
    <lineage>
        <taxon>Bacteria</taxon>
        <taxon>Bacillati</taxon>
        <taxon>Cyanobacteriota</taxon>
        <taxon>Cyanophyceae</taxon>
        <taxon>Oscillatoriophycideae</taxon>
        <taxon>Chroococcales</taxon>
        <taxon>Microcystaceae</taxon>
        <taxon>Microcystis</taxon>
    </lineage>
</organism>
<accession>A0A552JKZ4</accession>
<protein>
    <submittedName>
        <fullName evidence="3">Methyltransferase domain-containing protein</fullName>
    </submittedName>
</protein>
<dbReference type="Proteomes" id="UP000320523">
    <property type="component" value="Unassembled WGS sequence"/>
</dbReference>
<dbReference type="InterPro" id="IPR013216">
    <property type="entry name" value="Methyltransf_11"/>
</dbReference>
<dbReference type="EMBL" id="SFAT01000116">
    <property type="protein sequence ID" value="TRU96460.1"/>
    <property type="molecule type" value="Genomic_DNA"/>
</dbReference>
<feature type="domain" description="Methyltransferase type 11" evidence="2">
    <location>
        <begin position="353"/>
        <end position="401"/>
    </location>
</feature>
<evidence type="ECO:0000259" key="2">
    <source>
        <dbReference type="Pfam" id="PF08241"/>
    </source>
</evidence>
<keyword evidence="3" id="KW-0808">Transferase</keyword>
<dbReference type="InterPro" id="IPR029063">
    <property type="entry name" value="SAM-dependent_MTases_sf"/>
</dbReference>
<dbReference type="GO" id="GO:0032259">
    <property type="term" value="P:methylation"/>
    <property type="evidence" value="ECO:0007669"/>
    <property type="project" value="UniProtKB-KW"/>
</dbReference>
<name>A0A552JKZ4_9CHRO</name>
<dbReference type="Gene3D" id="3.40.50.150">
    <property type="entry name" value="Vaccinia Virus protein VP39"/>
    <property type="match status" value="1"/>
</dbReference>
<dbReference type="SUPFAM" id="SSF53335">
    <property type="entry name" value="S-adenosyl-L-methionine-dependent methyltransferases"/>
    <property type="match status" value="1"/>
</dbReference>
<feature type="region of interest" description="Disordered" evidence="1">
    <location>
        <begin position="1"/>
        <end position="34"/>
    </location>
</feature>
<sequence>MLNNKPISHLPSENPDKNQHPTPATEMAAPDSSRLFEVKPSSSVGADWSALKKLLGSTQEYLQTAQVRAEIREKWPDTLERLPFTLLKPLKSLFLKVLQLIFKDQREVNQNLIQVCQQSIQFNQELMEQLVTLSSQIDQLHQSQNNQQITLEMMDNHLTDMEAETELLPSDTASFDPLNPQLTATAVNLPAPQLPTPEPEQLPVQLELESWEPTPEQCEAAMKMFQAYKFCQGSAVEYFQTHVKRYLTTLELIPRQKGLRILELGSCPAFSLLLKQKFPDATIILAYNDSPDEKTLEDNSEGKLAQDKFQKRYSQDGRDKYNQQLFNYPFSVIESEPQSADWPIYRFSYTYFNIEKDIWPFEDKHFDVVFCMEILEHLLVDPGFSFREANRVLKDGGTFIVTTPNIARYESVDSILSGDTPYTFGIYYESGPYGRHNREYVPREVARLGECSGFQTDLLLTANVYPLSRDIRLVQELLAQFNDDPTLRKQNILYRGIKVTDQFKSYPPELYG</sequence>
<dbReference type="Pfam" id="PF08241">
    <property type="entry name" value="Methyltransf_11"/>
    <property type="match status" value="1"/>
</dbReference>
<dbReference type="GO" id="GO:0008757">
    <property type="term" value="F:S-adenosylmethionine-dependent methyltransferase activity"/>
    <property type="evidence" value="ECO:0007669"/>
    <property type="project" value="InterPro"/>
</dbReference>
<dbReference type="AlphaFoldDB" id="A0A552JKZ4"/>
<evidence type="ECO:0000313" key="3">
    <source>
        <dbReference type="EMBL" id="TRU96460.1"/>
    </source>
</evidence>
<reference evidence="3 4" key="1">
    <citation type="submission" date="2019-01" db="EMBL/GenBank/DDBJ databases">
        <title>Coherence of Microcystis species and biogeography revealed through population genomics.</title>
        <authorList>
            <person name="Perez-Carrascal O.M."/>
            <person name="Terrat Y."/>
            <person name="Giani A."/>
            <person name="Fortin N."/>
            <person name="Tromas N."/>
            <person name="Shapiro B.J."/>
        </authorList>
    </citation>
    <scope>NUCLEOTIDE SEQUENCE [LARGE SCALE GENOMIC DNA]</scope>
    <source>
        <strain evidence="3">Mw_QC_S_20081001_S30D</strain>
    </source>
</reference>
<keyword evidence="3" id="KW-0489">Methyltransferase</keyword>